<proteinExistence type="predicted"/>
<evidence type="ECO:0000313" key="3">
    <source>
        <dbReference type="EMBL" id="CAI2360954.1"/>
    </source>
</evidence>
<name>A0AAD1U699_EUPCR</name>
<dbReference type="AlphaFoldDB" id="A0AAD1U699"/>
<comment type="caution">
    <text evidence="3">The sequence shown here is derived from an EMBL/GenBank/DDBJ whole genome shotgun (WGS) entry which is preliminary data.</text>
</comment>
<feature type="coiled-coil region" evidence="1">
    <location>
        <begin position="188"/>
        <end position="230"/>
    </location>
</feature>
<evidence type="ECO:0000256" key="2">
    <source>
        <dbReference type="SAM" id="MobiDB-lite"/>
    </source>
</evidence>
<accession>A0AAD1U699</accession>
<dbReference type="Proteomes" id="UP001295684">
    <property type="component" value="Unassembled WGS sequence"/>
</dbReference>
<organism evidence="3 4">
    <name type="scientific">Euplotes crassus</name>
    <dbReference type="NCBI Taxonomy" id="5936"/>
    <lineage>
        <taxon>Eukaryota</taxon>
        <taxon>Sar</taxon>
        <taxon>Alveolata</taxon>
        <taxon>Ciliophora</taxon>
        <taxon>Intramacronucleata</taxon>
        <taxon>Spirotrichea</taxon>
        <taxon>Hypotrichia</taxon>
        <taxon>Euplotida</taxon>
        <taxon>Euplotidae</taxon>
        <taxon>Moneuplotes</taxon>
    </lineage>
</organism>
<reference evidence="3" key="1">
    <citation type="submission" date="2023-07" db="EMBL/GenBank/DDBJ databases">
        <authorList>
            <consortium name="AG Swart"/>
            <person name="Singh M."/>
            <person name="Singh A."/>
            <person name="Seah K."/>
            <person name="Emmerich C."/>
        </authorList>
    </citation>
    <scope>NUCLEOTIDE SEQUENCE</scope>
    <source>
        <strain evidence="3">DP1</strain>
    </source>
</reference>
<evidence type="ECO:0000256" key="1">
    <source>
        <dbReference type="SAM" id="Coils"/>
    </source>
</evidence>
<evidence type="ECO:0000313" key="4">
    <source>
        <dbReference type="Proteomes" id="UP001295684"/>
    </source>
</evidence>
<sequence length="318" mass="37621">MLKEKYNKEIEVINFESQDTIEQLDNKVKQLVKENEDLKIKLIDCERDYTELHSNYERDKASWDERCEFIENQRNQAKQDLRCTPKVCDNSRATATEGLFREREDRECPVDSGKNIEKKYKEQTKDINESHASTISDWSSHHKSLEKKYKELCQKCKIESLGKISEGSSWESKIRDLPESEQYYQEENKKLKSQLDKQFLEIQLLLEKEKINYKHNLEILEKKCKDSESKRSLQIFEHEKERPKWALEKEKIKHEYDLLKDKNRKSASKKESLEKEVVKVETDIREPRKVIHSGGVSSSTATKELANKKVRTTSNVDS</sequence>
<keyword evidence="1" id="KW-0175">Coiled coil</keyword>
<dbReference type="EMBL" id="CAMPGE010002153">
    <property type="protein sequence ID" value="CAI2360954.1"/>
    <property type="molecule type" value="Genomic_DNA"/>
</dbReference>
<feature type="region of interest" description="Disordered" evidence="2">
    <location>
        <begin position="291"/>
        <end position="318"/>
    </location>
</feature>
<feature type="coiled-coil region" evidence="1">
    <location>
        <begin position="14"/>
        <end position="80"/>
    </location>
</feature>
<keyword evidence="4" id="KW-1185">Reference proteome</keyword>
<gene>
    <name evidence="3" type="ORF">ECRASSUSDP1_LOCUS2263</name>
</gene>
<protein>
    <submittedName>
        <fullName evidence="3">Uncharacterized protein</fullName>
    </submittedName>
</protein>